<dbReference type="Gene3D" id="3.40.50.2000">
    <property type="entry name" value="Glycogen Phosphorylase B"/>
    <property type="match status" value="1"/>
</dbReference>
<protein>
    <recommendedName>
        <fullName evidence="2">Glycosyl transferase family 1 domain-containing protein</fullName>
    </recommendedName>
</protein>
<dbReference type="GO" id="GO:0016757">
    <property type="term" value="F:glycosyltransferase activity"/>
    <property type="evidence" value="ECO:0007669"/>
    <property type="project" value="InterPro"/>
</dbReference>
<dbReference type="KEGG" id="lah:LA20533_07135"/>
<feature type="domain" description="Glycosyl transferase family 1" evidence="2">
    <location>
        <begin position="196"/>
        <end position="336"/>
    </location>
</feature>
<keyword evidence="1" id="KW-0808">Transferase</keyword>
<evidence type="ECO:0000256" key="1">
    <source>
        <dbReference type="ARBA" id="ARBA00022679"/>
    </source>
</evidence>
<organism evidence="3 4">
    <name type="scientific">Amylolactobacillus amylophilus DSM 20533 = JCM 1125</name>
    <dbReference type="NCBI Taxonomy" id="1423721"/>
    <lineage>
        <taxon>Bacteria</taxon>
        <taxon>Bacillati</taxon>
        <taxon>Bacillota</taxon>
        <taxon>Bacilli</taxon>
        <taxon>Lactobacillales</taxon>
        <taxon>Lactobacillaceae</taxon>
        <taxon>Amylolactobacillus</taxon>
    </lineage>
</organism>
<gene>
    <name evidence="3" type="ORF">LA20533_07135</name>
</gene>
<dbReference type="InterPro" id="IPR001296">
    <property type="entry name" value="Glyco_trans_1"/>
</dbReference>
<dbReference type="Pfam" id="PF00534">
    <property type="entry name" value="Glycos_transf_1"/>
    <property type="match status" value="1"/>
</dbReference>
<dbReference type="RefSeq" id="WP_056946017.1">
    <property type="nucleotide sequence ID" value="NZ_AYYS01000009.1"/>
</dbReference>
<dbReference type="AlphaFoldDB" id="A0A1L6XDJ5"/>
<dbReference type="Gene3D" id="3.40.50.11090">
    <property type="match status" value="1"/>
</dbReference>
<reference evidence="3 4" key="1">
    <citation type="submission" date="2016-12" db="EMBL/GenBank/DDBJ databases">
        <title>The whole genome sequencing and assembly of Lactobacillus amylophilus DSM 20533T strain.</title>
        <authorList>
            <person name="Lee Y.-J."/>
            <person name="Yi H."/>
            <person name="Bahn Y.-S."/>
            <person name="Kim J.F."/>
            <person name="Lee D.-W."/>
        </authorList>
    </citation>
    <scope>NUCLEOTIDE SEQUENCE [LARGE SCALE GENOMIC DNA]</scope>
    <source>
        <strain evidence="3 4">DSM 20533</strain>
    </source>
</reference>
<name>A0A1L6XDJ5_9LACO</name>
<dbReference type="EMBL" id="CP018888">
    <property type="protein sequence ID" value="APT19030.1"/>
    <property type="molecule type" value="Genomic_DNA"/>
</dbReference>
<dbReference type="Proteomes" id="UP000185499">
    <property type="component" value="Chromosome"/>
</dbReference>
<evidence type="ECO:0000313" key="4">
    <source>
        <dbReference type="Proteomes" id="UP000185499"/>
    </source>
</evidence>
<sequence length="362" mass="41881">MNIKFIMRFHDNTPSGGRKIVYEYMNYLVNKGNNISLCFVANTSFKTRKYNHLLYIKYYLDYLKRKKGQSQIDWFKLNSKIKIETRFSIDSSIADTDNQIIFAFDYGIALSIYDHLTNIRNCVYMIQHDERVYYDKNVIRQAWRLPMKKIVISTWLYKLVNSVDPGNVILVKNYVDLDTFYLTKPIEQRMKTVSLISHPNPYKGTKVGREALSLVKEQVPELRVIMFGTQPSPTDLPDYYEYYQMANESILREKVYNQSSVYLLPSVLEGWGLTATEAMSCGCALVSTKNGGVEDFGVDNYSALLCDVNNTKDISKKIISLLNDSSFRVKIANNGLEMVKSMNFLDSAQLFENVLYEINHSH</sequence>
<keyword evidence="4" id="KW-1185">Reference proteome</keyword>
<dbReference type="PANTHER" id="PTHR46401">
    <property type="entry name" value="GLYCOSYLTRANSFERASE WBBK-RELATED"/>
    <property type="match status" value="1"/>
</dbReference>
<evidence type="ECO:0000259" key="2">
    <source>
        <dbReference type="Pfam" id="PF00534"/>
    </source>
</evidence>
<dbReference type="SUPFAM" id="SSF53756">
    <property type="entry name" value="UDP-Glycosyltransferase/glycogen phosphorylase"/>
    <property type="match status" value="1"/>
</dbReference>
<dbReference type="GO" id="GO:0009103">
    <property type="term" value="P:lipopolysaccharide biosynthetic process"/>
    <property type="evidence" value="ECO:0007669"/>
    <property type="project" value="TreeGrafter"/>
</dbReference>
<proteinExistence type="predicted"/>
<accession>A0A1L6XDJ5</accession>
<dbReference type="PANTHER" id="PTHR46401:SF2">
    <property type="entry name" value="GLYCOSYLTRANSFERASE WBBK-RELATED"/>
    <property type="match status" value="1"/>
</dbReference>
<dbReference type="OrthoDB" id="9797829at2"/>
<evidence type="ECO:0000313" key="3">
    <source>
        <dbReference type="EMBL" id="APT19030.1"/>
    </source>
</evidence>
<dbReference type="CDD" id="cd03801">
    <property type="entry name" value="GT4_PimA-like"/>
    <property type="match status" value="1"/>
</dbReference>